<accession>A0AAN9AH25</accession>
<dbReference type="GO" id="GO:0007005">
    <property type="term" value="P:mitochondrion organization"/>
    <property type="evidence" value="ECO:0007669"/>
    <property type="project" value="UniProtKB-ARBA"/>
</dbReference>
<dbReference type="InterPro" id="IPR001478">
    <property type="entry name" value="PDZ"/>
</dbReference>
<dbReference type="FunFam" id="2.40.10.120:FF:000004">
    <property type="entry name" value="Serine protease HTRA2, mitochondrial"/>
    <property type="match status" value="1"/>
</dbReference>
<dbReference type="GO" id="GO:0031966">
    <property type="term" value="C:mitochondrial membrane"/>
    <property type="evidence" value="ECO:0007669"/>
    <property type="project" value="UniProtKB-SubCell"/>
</dbReference>
<gene>
    <name evidence="20" type="primary">HTRA2</name>
    <name evidence="20" type="ORF">SK128_014214</name>
</gene>
<dbReference type="Pfam" id="PF17820">
    <property type="entry name" value="PDZ_6"/>
    <property type="match status" value="1"/>
</dbReference>
<evidence type="ECO:0000256" key="11">
    <source>
        <dbReference type="ARBA" id="ARBA00022825"/>
    </source>
</evidence>
<dbReference type="InterPro" id="IPR041489">
    <property type="entry name" value="PDZ_6"/>
</dbReference>
<keyword evidence="12" id="KW-0809">Transit peptide</keyword>
<dbReference type="GO" id="GO:0006915">
    <property type="term" value="P:apoptotic process"/>
    <property type="evidence" value="ECO:0007669"/>
    <property type="project" value="UniProtKB-KW"/>
</dbReference>
<dbReference type="InterPro" id="IPR009003">
    <property type="entry name" value="Peptidase_S1_PA"/>
</dbReference>
<comment type="catalytic activity">
    <reaction evidence="1">
        <text>Cleavage of non-polar aliphatic amino-acids at the P1 position, with a preference for Val, Ile and Met. At the P2 and P3 positions, Arg is selected most strongly with a secondary preference for other hydrophilic residues.</text>
        <dbReference type="EC" id="3.4.21.108"/>
    </reaction>
</comment>
<evidence type="ECO:0000259" key="19">
    <source>
        <dbReference type="PROSITE" id="PS50106"/>
    </source>
</evidence>
<dbReference type="Gene3D" id="2.30.42.10">
    <property type="match status" value="1"/>
</dbReference>
<evidence type="ECO:0000256" key="6">
    <source>
        <dbReference type="ARBA" id="ARBA00016929"/>
    </source>
</evidence>
<comment type="similarity">
    <text evidence="4">Belongs to the peptidase S1C family.</text>
</comment>
<keyword evidence="9" id="KW-0053">Apoptosis</keyword>
<keyword evidence="21" id="KW-1185">Reference proteome</keyword>
<comment type="subcellular location">
    <subcellularLocation>
        <location evidence="3">Mitochondrion intermembrane space</location>
        <topology evidence="3">Single-pass membrane protein</topology>
    </subcellularLocation>
    <subcellularLocation>
        <location evidence="2">Mitochondrion membrane</location>
        <topology evidence="2">Single-pass membrane protein</topology>
    </subcellularLocation>
</comment>
<evidence type="ECO:0000256" key="13">
    <source>
        <dbReference type="ARBA" id="ARBA00022989"/>
    </source>
</evidence>
<dbReference type="Pfam" id="PF13365">
    <property type="entry name" value="Trypsin_2"/>
    <property type="match status" value="1"/>
</dbReference>
<comment type="caution">
    <text evidence="20">The sequence shown here is derived from an EMBL/GenBank/DDBJ whole genome shotgun (WGS) entry which is preliminary data.</text>
</comment>
<dbReference type="PROSITE" id="PS50106">
    <property type="entry name" value="PDZ"/>
    <property type="match status" value="1"/>
</dbReference>
<dbReference type="SUPFAM" id="SSF50494">
    <property type="entry name" value="Trypsin-like serine proteases"/>
    <property type="match status" value="1"/>
</dbReference>
<dbReference type="GO" id="GO:0005758">
    <property type="term" value="C:mitochondrial intermembrane space"/>
    <property type="evidence" value="ECO:0007669"/>
    <property type="project" value="UniProtKB-SubCell"/>
</dbReference>
<dbReference type="GO" id="GO:0043065">
    <property type="term" value="P:positive regulation of apoptotic process"/>
    <property type="evidence" value="ECO:0007669"/>
    <property type="project" value="TreeGrafter"/>
</dbReference>
<dbReference type="AlphaFoldDB" id="A0AAN9AH25"/>
<dbReference type="SUPFAM" id="SSF50156">
    <property type="entry name" value="PDZ domain-like"/>
    <property type="match status" value="1"/>
</dbReference>
<evidence type="ECO:0000256" key="10">
    <source>
        <dbReference type="ARBA" id="ARBA00022801"/>
    </source>
</evidence>
<evidence type="ECO:0000256" key="7">
    <source>
        <dbReference type="ARBA" id="ARBA00022670"/>
    </source>
</evidence>
<organism evidence="20 21">
    <name type="scientific">Halocaridina rubra</name>
    <name type="common">Hawaiian red shrimp</name>
    <dbReference type="NCBI Taxonomy" id="373956"/>
    <lineage>
        <taxon>Eukaryota</taxon>
        <taxon>Metazoa</taxon>
        <taxon>Ecdysozoa</taxon>
        <taxon>Arthropoda</taxon>
        <taxon>Crustacea</taxon>
        <taxon>Multicrustacea</taxon>
        <taxon>Malacostraca</taxon>
        <taxon>Eumalacostraca</taxon>
        <taxon>Eucarida</taxon>
        <taxon>Decapoda</taxon>
        <taxon>Pleocyemata</taxon>
        <taxon>Caridea</taxon>
        <taxon>Atyoidea</taxon>
        <taxon>Atyidae</taxon>
        <taxon>Halocaridina</taxon>
    </lineage>
</organism>
<evidence type="ECO:0000256" key="3">
    <source>
        <dbReference type="ARBA" id="ARBA00004375"/>
    </source>
</evidence>
<dbReference type="InterPro" id="IPR036034">
    <property type="entry name" value="PDZ_sf"/>
</dbReference>
<keyword evidence="11" id="KW-0720">Serine protease</keyword>
<dbReference type="PRINTS" id="PR00834">
    <property type="entry name" value="PROTEASES2C"/>
</dbReference>
<evidence type="ECO:0000256" key="8">
    <source>
        <dbReference type="ARBA" id="ARBA00022692"/>
    </source>
</evidence>
<dbReference type="SMART" id="SM00228">
    <property type="entry name" value="PDZ"/>
    <property type="match status" value="1"/>
</dbReference>
<evidence type="ECO:0000256" key="5">
    <source>
        <dbReference type="ARBA" id="ARBA00013033"/>
    </source>
</evidence>
<keyword evidence="16" id="KW-0865">Zymogen</keyword>
<dbReference type="EC" id="3.4.21.108" evidence="5"/>
<evidence type="ECO:0000313" key="21">
    <source>
        <dbReference type="Proteomes" id="UP001381693"/>
    </source>
</evidence>
<evidence type="ECO:0000256" key="15">
    <source>
        <dbReference type="ARBA" id="ARBA00023136"/>
    </source>
</evidence>
<dbReference type="Gene3D" id="2.40.10.120">
    <property type="match status" value="1"/>
</dbReference>
<evidence type="ECO:0000256" key="9">
    <source>
        <dbReference type="ARBA" id="ARBA00022703"/>
    </source>
</evidence>
<keyword evidence="13" id="KW-1133">Transmembrane helix</keyword>
<proteinExistence type="inferred from homology"/>
<reference evidence="20 21" key="1">
    <citation type="submission" date="2023-11" db="EMBL/GenBank/DDBJ databases">
        <title>Halocaridina rubra genome assembly.</title>
        <authorList>
            <person name="Smith C."/>
        </authorList>
    </citation>
    <scope>NUCLEOTIDE SEQUENCE [LARGE SCALE GENOMIC DNA]</scope>
    <source>
        <strain evidence="20">EP-1</strain>
        <tissue evidence="20">Whole</tissue>
    </source>
</reference>
<evidence type="ECO:0000256" key="12">
    <source>
        <dbReference type="ARBA" id="ARBA00022946"/>
    </source>
</evidence>
<evidence type="ECO:0000313" key="20">
    <source>
        <dbReference type="EMBL" id="KAK7086699.1"/>
    </source>
</evidence>
<evidence type="ECO:0000256" key="1">
    <source>
        <dbReference type="ARBA" id="ARBA00001760"/>
    </source>
</evidence>
<keyword evidence="7 20" id="KW-0645">Protease</keyword>
<protein>
    <recommendedName>
        <fullName evidence="6">Serine protease HTRA2, mitochondrial</fullName>
        <ecNumber evidence="5">3.4.21.108</ecNumber>
    </recommendedName>
    <alternativeName>
        <fullName evidence="17">High temperature requirement protein A2</fullName>
    </alternativeName>
</protein>
<keyword evidence="8" id="KW-0812">Transmembrane</keyword>
<dbReference type="PANTHER" id="PTHR22939:SF129">
    <property type="entry name" value="SERINE PROTEASE HTRA2, MITOCHONDRIAL"/>
    <property type="match status" value="1"/>
</dbReference>
<evidence type="ECO:0000256" key="16">
    <source>
        <dbReference type="ARBA" id="ARBA00023145"/>
    </source>
</evidence>
<dbReference type="GO" id="GO:0006508">
    <property type="term" value="P:proteolysis"/>
    <property type="evidence" value="ECO:0007669"/>
    <property type="project" value="UniProtKB-KW"/>
</dbReference>
<comment type="function">
    <text evidence="18">Serine protease that shows proteolytic activity against a non-specific substrate beta-casein. Promotes or induces cell death either by direct binding to and inhibition of BIRC proteins (also called inhibitor of apoptosis proteins, IAPs), leading to an increase in caspase activity, or by a BIRC inhibition-independent, caspase-independent and serine protease activity-dependent mechanism. Can antagonize antiapoptotic activity of th/Diap1 by directly inducing the degradation of th/Diap1.</text>
</comment>
<dbReference type="EMBL" id="JAXCGZ010000102">
    <property type="protein sequence ID" value="KAK7086699.1"/>
    <property type="molecule type" value="Genomic_DNA"/>
</dbReference>
<evidence type="ECO:0000256" key="4">
    <source>
        <dbReference type="ARBA" id="ARBA00010541"/>
    </source>
</evidence>
<evidence type="ECO:0000256" key="18">
    <source>
        <dbReference type="ARBA" id="ARBA00035606"/>
    </source>
</evidence>
<keyword evidence="15" id="KW-0472">Membrane</keyword>
<sequence length="457" mass="49766">MIRLQHSIILLQEMKSLAVCVSSLRQLTTCCRCASTVQFHRVDVSSSADSTYKRESSRKKTSYVRTALGLGAGFLIGAAVKTYSEEKSNNQRQLQSIPPSICAASPFGLNSLLSDDGNSGSGGLTSAPSVSKNRHKFNFIADVVEKVSEGVVYIEVKDHRRRYIQSQAISNGSGFIVSEDGLILTNAHVVTNRPRTSTLLVRLQNGKEYEGVVEEVDTISDLALIRIKCNDSKPIALGKSCDLRPGEFVAALGSPLSLSNTITVGVVSSVGRASKELGLRGRDIQYIQTDAAITFGNSGGPLVNLDGEVIGISSMTVTSGISFAIPIDYAKEFMAKAEKKRNELAKYPETASSQRRRYLGVTMLTLTESIIQEMQARVSALHNVPADVKHGIFIWKVVYGSPAFQAGLQPGDIITHINNHEVYSSRDVYRILEGKGDLDMIVIRNGQRYTVTLMPEE</sequence>
<keyword evidence="10 20" id="KW-0378">Hydrolase</keyword>
<evidence type="ECO:0000256" key="17">
    <source>
        <dbReference type="ARBA" id="ARBA00029644"/>
    </source>
</evidence>
<keyword evidence="14" id="KW-0496">Mitochondrion</keyword>
<evidence type="ECO:0000256" key="14">
    <source>
        <dbReference type="ARBA" id="ARBA00023128"/>
    </source>
</evidence>
<dbReference type="PANTHER" id="PTHR22939">
    <property type="entry name" value="SERINE PROTEASE FAMILY S1C HTRA-RELATED"/>
    <property type="match status" value="1"/>
</dbReference>
<dbReference type="GO" id="GO:0004252">
    <property type="term" value="F:serine-type endopeptidase activity"/>
    <property type="evidence" value="ECO:0007669"/>
    <property type="project" value="InterPro"/>
</dbReference>
<feature type="domain" description="PDZ" evidence="19">
    <location>
        <begin position="344"/>
        <end position="447"/>
    </location>
</feature>
<evidence type="ECO:0000256" key="2">
    <source>
        <dbReference type="ARBA" id="ARBA00004304"/>
    </source>
</evidence>
<dbReference type="Proteomes" id="UP001381693">
    <property type="component" value="Unassembled WGS sequence"/>
</dbReference>
<name>A0AAN9AH25_HALRR</name>
<dbReference type="InterPro" id="IPR001940">
    <property type="entry name" value="Peptidase_S1C"/>
</dbReference>